<evidence type="ECO:0000313" key="2">
    <source>
        <dbReference type="EMBL" id="TFJ87052.1"/>
    </source>
</evidence>
<feature type="region of interest" description="Disordered" evidence="1">
    <location>
        <begin position="64"/>
        <end position="83"/>
    </location>
</feature>
<dbReference type="OrthoDB" id="194838at2759"/>
<dbReference type="EMBL" id="SDOX01000006">
    <property type="protein sequence ID" value="TFJ87052.1"/>
    <property type="molecule type" value="Genomic_DNA"/>
</dbReference>
<sequence length="236" mass="25641">MLEPECRGMVLNEAAATVKSNGNDLDDDVSERESPPPPPTPLHTDPRGRRNKGDILESLLEISLDNEEGDIGGSSSTTSDLPQVKNVPSAARTMLELKDIARMRQHVNVLDPVPSRGGVAAMKRGALGGRGMERGGQFAMSSALEQATASFGEETESLAAFERMQRIKGGKGGGNGGGHGIMDSRGSGRKAVLSSKARQRRITGSEREEAYNDKLNGRMVKHNKRKERMERLRRMY</sequence>
<keyword evidence="3" id="KW-1185">Reference proteome</keyword>
<evidence type="ECO:0000313" key="3">
    <source>
        <dbReference type="Proteomes" id="UP000355283"/>
    </source>
</evidence>
<accession>A0A4D9D660</accession>
<evidence type="ECO:0000256" key="1">
    <source>
        <dbReference type="SAM" id="MobiDB-lite"/>
    </source>
</evidence>
<feature type="region of interest" description="Disordered" evidence="1">
    <location>
        <begin position="168"/>
        <end position="209"/>
    </location>
</feature>
<proteinExistence type="predicted"/>
<protein>
    <submittedName>
        <fullName evidence="2">Uncharacterized protein</fullName>
    </submittedName>
</protein>
<gene>
    <name evidence="2" type="ORF">NSK_001386</name>
</gene>
<dbReference type="AlphaFoldDB" id="A0A4D9D660"/>
<dbReference type="Proteomes" id="UP000355283">
    <property type="component" value="Unassembled WGS sequence"/>
</dbReference>
<feature type="compositionally biased region" description="Basic and acidic residues" evidence="1">
    <location>
        <begin position="44"/>
        <end position="54"/>
    </location>
</feature>
<reference evidence="2 3" key="1">
    <citation type="submission" date="2019-01" db="EMBL/GenBank/DDBJ databases">
        <title>Nuclear Genome Assembly of the Microalgal Biofuel strain Nannochloropsis salina CCMP1776.</title>
        <authorList>
            <person name="Hovde B."/>
        </authorList>
    </citation>
    <scope>NUCLEOTIDE SEQUENCE [LARGE SCALE GENOMIC DNA]</scope>
    <source>
        <strain evidence="2 3">CCMP1776</strain>
    </source>
</reference>
<feature type="compositionally biased region" description="Gly residues" evidence="1">
    <location>
        <begin position="170"/>
        <end position="180"/>
    </location>
</feature>
<feature type="region of interest" description="Disordered" evidence="1">
    <location>
        <begin position="17"/>
        <end position="54"/>
    </location>
</feature>
<name>A0A4D9D660_9STRA</name>
<organism evidence="2 3">
    <name type="scientific">Nannochloropsis salina CCMP1776</name>
    <dbReference type="NCBI Taxonomy" id="1027361"/>
    <lineage>
        <taxon>Eukaryota</taxon>
        <taxon>Sar</taxon>
        <taxon>Stramenopiles</taxon>
        <taxon>Ochrophyta</taxon>
        <taxon>Eustigmatophyceae</taxon>
        <taxon>Eustigmatales</taxon>
        <taxon>Monodopsidaceae</taxon>
        <taxon>Microchloropsis</taxon>
        <taxon>Microchloropsis salina</taxon>
    </lineage>
</organism>
<comment type="caution">
    <text evidence="2">The sequence shown here is derived from an EMBL/GenBank/DDBJ whole genome shotgun (WGS) entry which is preliminary data.</text>
</comment>